<feature type="compositionally biased region" description="Acidic residues" evidence="1">
    <location>
        <begin position="694"/>
        <end position="710"/>
    </location>
</feature>
<keyword evidence="2" id="KW-0472">Membrane</keyword>
<feature type="chain" id="PRO_5039256655" description="Secreted protein" evidence="3">
    <location>
        <begin position="25"/>
        <end position="730"/>
    </location>
</feature>
<name>A0A917W769_9ACTN</name>
<keyword evidence="3" id="KW-0732">Signal</keyword>
<accession>A0A917W769</accession>
<evidence type="ECO:0000313" key="4">
    <source>
        <dbReference type="EMBL" id="GGL71081.1"/>
    </source>
</evidence>
<dbReference type="AlphaFoldDB" id="A0A917W769"/>
<sequence length="730" mass="76474">MLLALLVGLLLSLPVGLSAIPTAAADDSTEVTIQLTRLTPSIVRPDSTIVIQGRVTNVSKRSLVRLQAAIWRSLTPLTTQAQLQQANESAPTDPEGERMYSADTPDAYQDLYTAAHPELGPGQSRTFTVRATAADFFAPGSPQTGVYLAGIQVRENGVQTVGRARTLLPVSVGTLSADGLLPGQASIGSTTLVELTSTPSMSRPGVFVDDSLADEVAPGGRLDALLIAAEQHGASYAVDPDLIAELEAMRSGYKVTDSGGHTTAGTGASYAAAWLNRFRTMQADHDGFQILYADADLTAMVHAGRLDLIKRGQRAAAQVADTKGLPLLVTPADGVADRSALQAATELHARAVLLADTTVDGLGPVVRVPGGPLVLSYDTETAGGGPGPDPRDTEVQVRQASLSDSFITSISGRPSSSLGRLRVVTQAGEAGGESAALSAPWLSARSAYDLLNNTPAELQGDPLYPAGDAGQEPTHHQLDRITDLAQNLTTYQNLVVNSSGLADQADQAVARAISQAWRGQRRPMAAFVQSQQLLLRDTSGRSLSLSALTTGAAIRLDSSPQVTLTGSSAGVPVTIINNLDIPVRLQLLGQSPNQSRLRISNVPASKLGVNGVIGAGAKMPAQVPTRVDANGAMTVTLQLATPGGELIGPKHQLRVNATQAGMIGWIIAIASGIVLLGTVVLRIRQVARERGDQPDEDDDLDEDQPDQDQPDQDHQEHDRDHDLSPGVSHG</sequence>
<dbReference type="Proteomes" id="UP000613840">
    <property type="component" value="Unassembled WGS sequence"/>
</dbReference>
<keyword evidence="2" id="KW-0812">Transmembrane</keyword>
<keyword evidence="2" id="KW-1133">Transmembrane helix</keyword>
<dbReference type="Pfam" id="PF19516">
    <property type="entry name" value="DUF6049"/>
    <property type="match status" value="2"/>
</dbReference>
<keyword evidence="5" id="KW-1185">Reference proteome</keyword>
<protein>
    <recommendedName>
        <fullName evidence="6">Secreted protein</fullName>
    </recommendedName>
</protein>
<dbReference type="InterPro" id="IPR046112">
    <property type="entry name" value="DUF6049"/>
</dbReference>
<comment type="caution">
    <text evidence="4">The sequence shown here is derived from an EMBL/GenBank/DDBJ whole genome shotgun (WGS) entry which is preliminary data.</text>
</comment>
<feature type="transmembrane region" description="Helical" evidence="2">
    <location>
        <begin position="662"/>
        <end position="681"/>
    </location>
</feature>
<feature type="compositionally biased region" description="Basic and acidic residues" evidence="1">
    <location>
        <begin position="711"/>
        <end position="723"/>
    </location>
</feature>
<evidence type="ECO:0000256" key="3">
    <source>
        <dbReference type="SAM" id="SignalP"/>
    </source>
</evidence>
<evidence type="ECO:0000256" key="2">
    <source>
        <dbReference type="SAM" id="Phobius"/>
    </source>
</evidence>
<reference evidence="4" key="2">
    <citation type="submission" date="2020-09" db="EMBL/GenBank/DDBJ databases">
        <authorList>
            <person name="Sun Q."/>
            <person name="Zhou Y."/>
        </authorList>
    </citation>
    <scope>NUCLEOTIDE SEQUENCE</scope>
    <source>
        <strain evidence="4">CGMCC 4.7306</strain>
    </source>
</reference>
<reference evidence="4" key="1">
    <citation type="journal article" date="2014" name="Int. J. Syst. Evol. Microbiol.">
        <title>Complete genome sequence of Corynebacterium casei LMG S-19264T (=DSM 44701T), isolated from a smear-ripened cheese.</title>
        <authorList>
            <consortium name="US DOE Joint Genome Institute (JGI-PGF)"/>
            <person name="Walter F."/>
            <person name="Albersmeier A."/>
            <person name="Kalinowski J."/>
            <person name="Ruckert C."/>
        </authorList>
    </citation>
    <scope>NUCLEOTIDE SEQUENCE</scope>
    <source>
        <strain evidence="4">CGMCC 4.7306</strain>
    </source>
</reference>
<gene>
    <name evidence="4" type="ORF">GCM10011575_31890</name>
</gene>
<organism evidence="4 5">
    <name type="scientific">Microlunatus endophyticus</name>
    <dbReference type="NCBI Taxonomy" id="1716077"/>
    <lineage>
        <taxon>Bacteria</taxon>
        <taxon>Bacillati</taxon>
        <taxon>Actinomycetota</taxon>
        <taxon>Actinomycetes</taxon>
        <taxon>Propionibacteriales</taxon>
        <taxon>Propionibacteriaceae</taxon>
        <taxon>Microlunatus</taxon>
    </lineage>
</organism>
<dbReference type="EMBL" id="BMMZ01000008">
    <property type="protein sequence ID" value="GGL71081.1"/>
    <property type="molecule type" value="Genomic_DNA"/>
</dbReference>
<feature type="signal peptide" evidence="3">
    <location>
        <begin position="1"/>
        <end position="24"/>
    </location>
</feature>
<evidence type="ECO:0000256" key="1">
    <source>
        <dbReference type="SAM" id="MobiDB-lite"/>
    </source>
</evidence>
<evidence type="ECO:0000313" key="5">
    <source>
        <dbReference type="Proteomes" id="UP000613840"/>
    </source>
</evidence>
<proteinExistence type="predicted"/>
<feature type="region of interest" description="Disordered" evidence="1">
    <location>
        <begin position="688"/>
        <end position="730"/>
    </location>
</feature>
<evidence type="ECO:0008006" key="6">
    <source>
        <dbReference type="Google" id="ProtNLM"/>
    </source>
</evidence>